<dbReference type="Proteomes" id="UP000625711">
    <property type="component" value="Unassembled WGS sequence"/>
</dbReference>
<reference evidence="1" key="1">
    <citation type="submission" date="2020-08" db="EMBL/GenBank/DDBJ databases">
        <title>Genome sequencing and assembly of the red palm weevil Rhynchophorus ferrugineus.</title>
        <authorList>
            <person name="Dias G.B."/>
            <person name="Bergman C.M."/>
            <person name="Manee M."/>
        </authorList>
    </citation>
    <scope>NUCLEOTIDE SEQUENCE</scope>
    <source>
        <strain evidence="1">AA-2017</strain>
        <tissue evidence="1">Whole larva</tissue>
    </source>
</reference>
<accession>A0A834IHE7</accession>
<dbReference type="AlphaFoldDB" id="A0A834IHE7"/>
<comment type="caution">
    <text evidence="1">The sequence shown here is derived from an EMBL/GenBank/DDBJ whole genome shotgun (WGS) entry which is preliminary data.</text>
</comment>
<name>A0A834IHE7_RHYFE</name>
<proteinExistence type="predicted"/>
<evidence type="ECO:0000313" key="2">
    <source>
        <dbReference type="Proteomes" id="UP000625711"/>
    </source>
</evidence>
<dbReference type="EMBL" id="JAACXV010000273">
    <property type="protein sequence ID" value="KAF7280809.1"/>
    <property type="molecule type" value="Genomic_DNA"/>
</dbReference>
<evidence type="ECO:0000313" key="1">
    <source>
        <dbReference type="EMBL" id="KAF7280809.1"/>
    </source>
</evidence>
<sequence>MSDAISGTVLLYGMVAVLAKRDTYRSSREHGERYRQVFQCPERRRTILRIDHVDGCQKMDNLYKITDESTKQ</sequence>
<keyword evidence="2" id="KW-1185">Reference proteome</keyword>
<protein>
    <submittedName>
        <fullName evidence="1">Uncharacterized protein</fullName>
    </submittedName>
</protein>
<organism evidence="1 2">
    <name type="scientific">Rhynchophorus ferrugineus</name>
    <name type="common">Red palm weevil</name>
    <name type="synonym">Curculio ferrugineus</name>
    <dbReference type="NCBI Taxonomy" id="354439"/>
    <lineage>
        <taxon>Eukaryota</taxon>
        <taxon>Metazoa</taxon>
        <taxon>Ecdysozoa</taxon>
        <taxon>Arthropoda</taxon>
        <taxon>Hexapoda</taxon>
        <taxon>Insecta</taxon>
        <taxon>Pterygota</taxon>
        <taxon>Neoptera</taxon>
        <taxon>Endopterygota</taxon>
        <taxon>Coleoptera</taxon>
        <taxon>Polyphaga</taxon>
        <taxon>Cucujiformia</taxon>
        <taxon>Curculionidae</taxon>
        <taxon>Dryophthorinae</taxon>
        <taxon>Rhynchophorus</taxon>
    </lineage>
</organism>
<gene>
    <name evidence="1" type="ORF">GWI33_005470</name>
</gene>